<evidence type="ECO:0000313" key="2">
    <source>
        <dbReference type="EMBL" id="TNN63337.1"/>
    </source>
</evidence>
<comment type="caution">
    <text evidence="2">The sequence shown here is derived from an EMBL/GenBank/DDBJ whole genome shotgun (WGS) entry which is preliminary data.</text>
</comment>
<organism evidence="2 3">
    <name type="scientific">Liparis tanakae</name>
    <name type="common">Tanaka's snailfish</name>
    <dbReference type="NCBI Taxonomy" id="230148"/>
    <lineage>
        <taxon>Eukaryota</taxon>
        <taxon>Metazoa</taxon>
        <taxon>Chordata</taxon>
        <taxon>Craniata</taxon>
        <taxon>Vertebrata</taxon>
        <taxon>Euteleostomi</taxon>
        <taxon>Actinopterygii</taxon>
        <taxon>Neopterygii</taxon>
        <taxon>Teleostei</taxon>
        <taxon>Neoteleostei</taxon>
        <taxon>Acanthomorphata</taxon>
        <taxon>Eupercaria</taxon>
        <taxon>Perciformes</taxon>
        <taxon>Cottioidei</taxon>
        <taxon>Cottales</taxon>
        <taxon>Liparidae</taxon>
        <taxon>Liparis</taxon>
    </lineage>
</organism>
<accession>A0A4Z2HBS3</accession>
<gene>
    <name evidence="2" type="ORF">EYF80_026439</name>
</gene>
<reference evidence="2 3" key="1">
    <citation type="submission" date="2019-03" db="EMBL/GenBank/DDBJ databases">
        <title>First draft genome of Liparis tanakae, snailfish: a comprehensive survey of snailfish specific genes.</title>
        <authorList>
            <person name="Kim W."/>
            <person name="Song I."/>
            <person name="Jeong J.-H."/>
            <person name="Kim D."/>
            <person name="Kim S."/>
            <person name="Ryu S."/>
            <person name="Song J.Y."/>
            <person name="Lee S.K."/>
        </authorList>
    </citation>
    <scope>NUCLEOTIDE SEQUENCE [LARGE SCALE GENOMIC DNA]</scope>
    <source>
        <tissue evidence="2">Muscle</tissue>
    </source>
</reference>
<feature type="region of interest" description="Disordered" evidence="1">
    <location>
        <begin position="1"/>
        <end position="23"/>
    </location>
</feature>
<evidence type="ECO:0000313" key="3">
    <source>
        <dbReference type="Proteomes" id="UP000314294"/>
    </source>
</evidence>
<name>A0A4Z2HBS3_9TELE</name>
<dbReference type="Proteomes" id="UP000314294">
    <property type="component" value="Unassembled WGS sequence"/>
</dbReference>
<evidence type="ECO:0000256" key="1">
    <source>
        <dbReference type="SAM" id="MobiDB-lite"/>
    </source>
</evidence>
<sequence length="90" mass="10091">MGHMTSSPPWRPGPRTDYTNTHEANSELSQLLFPLSEVYLRASLPWGARPFCPADPHKQMSSHWAFSDTVISSLIVTPLKESNLGRQDDP</sequence>
<keyword evidence="3" id="KW-1185">Reference proteome</keyword>
<proteinExistence type="predicted"/>
<dbReference type="EMBL" id="SRLO01000275">
    <property type="protein sequence ID" value="TNN63337.1"/>
    <property type="molecule type" value="Genomic_DNA"/>
</dbReference>
<dbReference type="AlphaFoldDB" id="A0A4Z2HBS3"/>
<protein>
    <submittedName>
        <fullName evidence="2">Uncharacterized protein</fullName>
    </submittedName>
</protein>